<dbReference type="SUPFAM" id="SSF75399">
    <property type="entry name" value="Plakin repeat"/>
    <property type="match status" value="1"/>
</dbReference>
<sequence>MTLKCLPPELLFELVPFVPAENAVPDAISSCRLFHCLLFKRVLNWKKVKEDKKKILAEMNIDPLRRANLQKTSIGLGKLRFEVPAEGFHVFEAERNGLRLNLTNGTMSVPGTDKSLSLEETVNLGVFDARSLIVRDPRNGRRLPLNEAIQQKMLDRFGQMEHRGRRLTLRDIAFRAETESPAATNGSKKIIQFPSDAAETGGPPMGAEYETRAYAFDLARIVFINLATNEHIPLELAIRSGQLPPDYLHVRDSLTGREMSLDEAQKCGILIMHSGEESNTSSYYLDKTTNMHYPLEEAARQGHIYPTGGRLPENSLDVLFISVRRMNSPQEVSLRELLDLPPSPPELRIPLYFRMFSRRDQHTIIGILSHTSASQSPGLNSLAFQSPELNSPAFQLLGRKLSNPSAFQSLGLNLNNSTAFLSPGLNPQAFQSLGFNLSKFLQPFSFCVPWDVEPLGRGWPLRGIVRGLRPQLRQRYSLGRFAASYGTFGPLNNFLRQKYSLGRFAASYGGLRPPSPISDCGSTASRPRTFLLAFLRISYGINLYSLVRFAASYGGGHSASFLRPRYALGRFAASYWDLRLLNNFCA</sequence>
<proteinExistence type="predicted"/>
<evidence type="ECO:0000313" key="1">
    <source>
        <dbReference type="EMBL" id="KAL3085294.1"/>
    </source>
</evidence>
<accession>A0ABD2IZI4</accession>
<comment type="caution">
    <text evidence="1">The sequence shown here is derived from an EMBL/GenBank/DDBJ whole genome shotgun (WGS) entry which is preliminary data.</text>
</comment>
<reference evidence="1 2" key="1">
    <citation type="submission" date="2024-10" db="EMBL/GenBank/DDBJ databases">
        <authorList>
            <person name="Kim D."/>
        </authorList>
    </citation>
    <scope>NUCLEOTIDE SEQUENCE [LARGE SCALE GENOMIC DNA]</scope>
    <source>
        <strain evidence="1">Taebaek</strain>
    </source>
</reference>
<dbReference type="AlphaFoldDB" id="A0ABD2IZI4"/>
<protein>
    <recommendedName>
        <fullName evidence="3">F-box domain-containing protein</fullName>
    </recommendedName>
</protein>
<dbReference type="InterPro" id="IPR035915">
    <property type="entry name" value="Plakin_repeat_sf"/>
</dbReference>
<dbReference type="Gene3D" id="3.90.1290.10">
    <property type="entry name" value="Plakin repeat"/>
    <property type="match status" value="1"/>
</dbReference>
<dbReference type="EMBL" id="JBICCN010000232">
    <property type="protein sequence ID" value="KAL3085294.1"/>
    <property type="molecule type" value="Genomic_DNA"/>
</dbReference>
<gene>
    <name evidence="1" type="ORF">niasHS_010363</name>
</gene>
<evidence type="ECO:0008006" key="3">
    <source>
        <dbReference type="Google" id="ProtNLM"/>
    </source>
</evidence>
<evidence type="ECO:0000313" key="2">
    <source>
        <dbReference type="Proteomes" id="UP001620645"/>
    </source>
</evidence>
<dbReference type="Proteomes" id="UP001620645">
    <property type="component" value="Unassembled WGS sequence"/>
</dbReference>
<organism evidence="1 2">
    <name type="scientific">Heterodera schachtii</name>
    <name type="common">Sugarbeet cyst nematode worm</name>
    <name type="synonym">Tylenchus schachtii</name>
    <dbReference type="NCBI Taxonomy" id="97005"/>
    <lineage>
        <taxon>Eukaryota</taxon>
        <taxon>Metazoa</taxon>
        <taxon>Ecdysozoa</taxon>
        <taxon>Nematoda</taxon>
        <taxon>Chromadorea</taxon>
        <taxon>Rhabditida</taxon>
        <taxon>Tylenchina</taxon>
        <taxon>Tylenchomorpha</taxon>
        <taxon>Tylenchoidea</taxon>
        <taxon>Heteroderidae</taxon>
        <taxon>Heteroderinae</taxon>
        <taxon>Heterodera</taxon>
    </lineage>
</organism>
<name>A0ABD2IZI4_HETSC</name>
<keyword evidence="2" id="KW-1185">Reference proteome</keyword>